<evidence type="ECO:0000259" key="4">
    <source>
        <dbReference type="Pfam" id="PF12849"/>
    </source>
</evidence>
<keyword evidence="2" id="KW-0813">Transport</keyword>
<accession>A0A1W1BJC9</accession>
<dbReference type="PANTHER" id="PTHR42996">
    <property type="entry name" value="PHOSPHATE-BINDING PROTEIN PSTS"/>
    <property type="match status" value="1"/>
</dbReference>
<feature type="domain" description="PBP" evidence="4">
    <location>
        <begin position="24"/>
        <end position="300"/>
    </location>
</feature>
<dbReference type="CDD" id="cd13565">
    <property type="entry name" value="PBP2_PstS"/>
    <property type="match status" value="1"/>
</dbReference>
<evidence type="ECO:0000256" key="2">
    <source>
        <dbReference type="ARBA" id="ARBA00022448"/>
    </source>
</evidence>
<dbReference type="PANTHER" id="PTHR42996:SF1">
    <property type="entry name" value="PHOSPHATE-BINDING PROTEIN PSTS"/>
    <property type="match status" value="1"/>
</dbReference>
<evidence type="ECO:0000313" key="5">
    <source>
        <dbReference type="EMBL" id="SFV53595.1"/>
    </source>
</evidence>
<sequence length="333" mass="35767">MTMTKIVTAALAASVVLTAVNASEFEGRGASFPGPVYKAWTSAYFSATGNKVNYTPTGSGDGIKSITKRMVAFGGSDKPLKPKTLKKKKLYMFPSVVGSIVLAYNLDGIKDGELKLSRAAIAAIFSGKAKFWDDAVIAKENAGLKLPHTPITTCVRADKSGTTFNFTYFLNKINPAFKVSKKPTWTASKVVAGKSNSGVSANIQQIKGSLGYIEYSYKMKLGLPAAQVQNKEGKFINPTVKSFQDAAKYATWTAANDFYAVIGDPAGATSYPIVAATFILLPAEKVKTDKEVTAFFNWAYEHGDKAAADLGYVPLPASTKDAVRAYWKAKKIN</sequence>
<keyword evidence="3" id="KW-0592">Phosphate transport</keyword>
<evidence type="ECO:0000256" key="3">
    <source>
        <dbReference type="ARBA" id="ARBA00022592"/>
    </source>
</evidence>
<dbReference type="InterPro" id="IPR005673">
    <property type="entry name" value="ABC_phos-bd_PstS"/>
</dbReference>
<dbReference type="GO" id="GO:0043190">
    <property type="term" value="C:ATP-binding cassette (ABC) transporter complex"/>
    <property type="evidence" value="ECO:0007669"/>
    <property type="project" value="InterPro"/>
</dbReference>
<protein>
    <submittedName>
        <fullName evidence="5">Phosphate ABC transporter, periplasmic phosphate-binding protein PstS (TC 3.A.1.7.1)</fullName>
    </submittedName>
</protein>
<comment type="similarity">
    <text evidence="1">Belongs to the PstS family.</text>
</comment>
<dbReference type="SUPFAM" id="SSF53850">
    <property type="entry name" value="Periplasmic binding protein-like II"/>
    <property type="match status" value="1"/>
</dbReference>
<dbReference type="Pfam" id="PF12849">
    <property type="entry name" value="PBP_like_2"/>
    <property type="match status" value="1"/>
</dbReference>
<gene>
    <name evidence="5" type="ORF">MNB_SV-10-1269</name>
</gene>
<dbReference type="Gene3D" id="3.40.190.10">
    <property type="entry name" value="Periplasmic binding protein-like II"/>
    <property type="match status" value="2"/>
</dbReference>
<dbReference type="NCBIfam" id="TIGR00975">
    <property type="entry name" value="3a0107s03"/>
    <property type="match status" value="1"/>
</dbReference>
<evidence type="ECO:0000256" key="1">
    <source>
        <dbReference type="ARBA" id="ARBA00008725"/>
    </source>
</evidence>
<dbReference type="InterPro" id="IPR024370">
    <property type="entry name" value="PBP_domain"/>
</dbReference>
<dbReference type="PIRSF" id="PIRSF002756">
    <property type="entry name" value="PstS"/>
    <property type="match status" value="1"/>
</dbReference>
<proteinExistence type="inferred from homology"/>
<dbReference type="GO" id="GO:0042301">
    <property type="term" value="F:phosphate ion binding"/>
    <property type="evidence" value="ECO:0007669"/>
    <property type="project" value="InterPro"/>
</dbReference>
<dbReference type="GO" id="GO:0035435">
    <property type="term" value="P:phosphate ion transmembrane transport"/>
    <property type="evidence" value="ECO:0007669"/>
    <property type="project" value="InterPro"/>
</dbReference>
<dbReference type="AlphaFoldDB" id="A0A1W1BJC9"/>
<dbReference type="InterPro" id="IPR050962">
    <property type="entry name" value="Phosphate-bind_PstS"/>
</dbReference>
<name>A0A1W1BJC9_9ZZZZ</name>
<organism evidence="5">
    <name type="scientific">hydrothermal vent metagenome</name>
    <dbReference type="NCBI Taxonomy" id="652676"/>
    <lineage>
        <taxon>unclassified sequences</taxon>
        <taxon>metagenomes</taxon>
        <taxon>ecological metagenomes</taxon>
    </lineage>
</organism>
<dbReference type="EMBL" id="FPHL01000004">
    <property type="protein sequence ID" value="SFV53595.1"/>
    <property type="molecule type" value="Genomic_DNA"/>
</dbReference>
<reference evidence="5" key="1">
    <citation type="submission" date="2016-10" db="EMBL/GenBank/DDBJ databases">
        <authorList>
            <person name="de Groot N.N."/>
        </authorList>
    </citation>
    <scope>NUCLEOTIDE SEQUENCE</scope>
</reference>